<dbReference type="AlphaFoldDB" id="A0A0H3V6E9"/>
<dbReference type="InterPro" id="IPR003439">
    <property type="entry name" value="ABC_transporter-like_ATP-bd"/>
</dbReference>
<evidence type="ECO:0000256" key="2">
    <source>
        <dbReference type="ARBA" id="ARBA00005417"/>
    </source>
</evidence>
<keyword evidence="7" id="KW-0067">ATP-binding</keyword>
<feature type="transmembrane region" description="Helical" evidence="11">
    <location>
        <begin position="241"/>
        <end position="261"/>
    </location>
</feature>
<dbReference type="Pfam" id="PF00664">
    <property type="entry name" value="ABC_membrane"/>
    <property type="match status" value="1"/>
</dbReference>
<accession>A0A0H3V6E9</accession>
<dbReference type="SMART" id="SM00382">
    <property type="entry name" value="AAA"/>
    <property type="match status" value="1"/>
</dbReference>
<evidence type="ECO:0000256" key="10">
    <source>
        <dbReference type="SAM" id="Coils"/>
    </source>
</evidence>
<feature type="domain" description="ABC transmembrane type-1" evidence="13">
    <location>
        <begin position="15"/>
        <end position="298"/>
    </location>
</feature>
<keyword evidence="10" id="KW-0175">Coiled coil</keyword>
<dbReference type="Gene3D" id="1.20.1560.10">
    <property type="entry name" value="ABC transporter type 1, transmembrane domain"/>
    <property type="match status" value="1"/>
</dbReference>
<gene>
    <name evidence="14" type="primary">evbg</name>
</gene>
<dbReference type="Gene3D" id="3.40.50.300">
    <property type="entry name" value="P-loop containing nucleotide triphosphate hydrolases"/>
    <property type="match status" value="1"/>
</dbReference>
<keyword evidence="6" id="KW-0547">Nucleotide-binding</keyword>
<dbReference type="SUPFAM" id="SSF52540">
    <property type="entry name" value="P-loop containing nucleoside triphosphate hydrolases"/>
    <property type="match status" value="1"/>
</dbReference>
<dbReference type="InterPro" id="IPR036640">
    <property type="entry name" value="ABC1_TM_sf"/>
</dbReference>
<dbReference type="InterPro" id="IPR003593">
    <property type="entry name" value="AAA+_ATPase"/>
</dbReference>
<evidence type="ECO:0000256" key="3">
    <source>
        <dbReference type="ARBA" id="ARBA00022448"/>
    </source>
</evidence>
<evidence type="ECO:0000313" key="14">
    <source>
        <dbReference type="EMBL" id="AJO70176.1"/>
    </source>
</evidence>
<dbReference type="GO" id="GO:0005524">
    <property type="term" value="F:ATP binding"/>
    <property type="evidence" value="ECO:0007669"/>
    <property type="project" value="UniProtKB-KW"/>
</dbReference>
<dbReference type="PANTHER" id="PTHR43394:SF1">
    <property type="entry name" value="ATP-BINDING CASSETTE SUB-FAMILY B MEMBER 10, MITOCHONDRIAL"/>
    <property type="match status" value="1"/>
</dbReference>
<feature type="transmembrane region" description="Helical" evidence="11">
    <location>
        <begin position="154"/>
        <end position="173"/>
    </location>
</feature>
<dbReference type="FunFam" id="3.40.50.300:FF:000854">
    <property type="entry name" value="Multidrug ABC transporter ATP-binding protein"/>
    <property type="match status" value="1"/>
</dbReference>
<dbReference type="GO" id="GO:0005886">
    <property type="term" value="C:plasma membrane"/>
    <property type="evidence" value="ECO:0007669"/>
    <property type="project" value="UniProtKB-SubCell"/>
</dbReference>
<reference evidence="14" key="1">
    <citation type="submission" date="2014-10" db="EMBL/GenBank/DDBJ databases">
        <title>Multi drug Resistance ABC transporters of sugarcane grassy shoot phytoplasma.</title>
        <authorList>
            <person name="Mani M."/>
            <person name="Roshna O."/>
            <person name="Ganga Raj K."/>
        </authorList>
    </citation>
    <scope>NUCLEOTIDE SEQUENCE</scope>
</reference>
<proteinExistence type="inferred from homology"/>
<dbReference type="SUPFAM" id="SSF90123">
    <property type="entry name" value="ABC transporter transmembrane region"/>
    <property type="match status" value="1"/>
</dbReference>
<protein>
    <submittedName>
        <fullName evidence="14">Multi-drug ABC transporter</fullName>
    </submittedName>
</protein>
<feature type="domain" description="ABC transporter" evidence="12">
    <location>
        <begin position="331"/>
        <end position="566"/>
    </location>
</feature>
<name>A0A0H3V6E9_9MOLU</name>
<keyword evidence="8 11" id="KW-1133">Transmembrane helix</keyword>
<keyword evidence="9 11" id="KW-0472">Membrane</keyword>
<evidence type="ECO:0000256" key="9">
    <source>
        <dbReference type="ARBA" id="ARBA00023136"/>
    </source>
</evidence>
<dbReference type="GO" id="GO:0015421">
    <property type="term" value="F:ABC-type oligopeptide transporter activity"/>
    <property type="evidence" value="ECO:0007669"/>
    <property type="project" value="TreeGrafter"/>
</dbReference>
<dbReference type="GO" id="GO:0016887">
    <property type="term" value="F:ATP hydrolysis activity"/>
    <property type="evidence" value="ECO:0007669"/>
    <property type="project" value="InterPro"/>
</dbReference>
<feature type="transmembrane region" description="Helical" evidence="11">
    <location>
        <begin position="12"/>
        <end position="34"/>
    </location>
</feature>
<keyword evidence="4" id="KW-1003">Cell membrane</keyword>
<dbReference type="PROSITE" id="PS00211">
    <property type="entry name" value="ABC_TRANSPORTER_1"/>
    <property type="match status" value="1"/>
</dbReference>
<sequence>MKIIWKYILKYKIFFLLNIISVLFICCGEILITFVISKCLIDDINYMKENLTKIILILTILVILAFIGHFIVVFCSSKLSSLVFRDLSSEIFGKIQNFSITEIQNIGVSKLMNRTTNNIYQIMSFISTFYKSAIISPIILIISLFSIYFTSFKLAYSILITIPFFISMLFFLVKKNYKLSIKQQTESEKINNIIRENILGIKVIKSLNQEKYEEQKFEKINSKYSNLIIKFFPSMVSIEPLFYLLLNISIIITMGIGSIIIKETESLKIGSLYHCINLQYHVLFSILNFLLFFMMFPKLWFVKKYGTIIKYKNRNENNSFKIQKIDKIRKLEFKNIDFKYPDSEKKILENINFEVKNSELIAIVGATGSGKTTLINLIPGLIEPTNGSIKINEIDIKNFNKKELRKKIGFVSQKNILFKGTIFSNLLFGKENATEKEMLEKAKLAQAYEFIKDKKNQLNEKVSELGMNLSGGQKQRLAIARALVNKPDIYIFDDSFSALDYKTDLAIRKEFFNKIKDSIIIIIAHRISSILKADKIIVLENGKIINIGRHEELIQKCKIYQDIAFSQKIKEVLK</sequence>
<dbReference type="Pfam" id="PF00005">
    <property type="entry name" value="ABC_tran"/>
    <property type="match status" value="1"/>
</dbReference>
<evidence type="ECO:0000256" key="8">
    <source>
        <dbReference type="ARBA" id="ARBA00022989"/>
    </source>
</evidence>
<comment type="subcellular location">
    <subcellularLocation>
        <location evidence="1">Cell membrane</location>
        <topology evidence="1">Multi-pass membrane protein</topology>
    </subcellularLocation>
</comment>
<evidence type="ECO:0000256" key="1">
    <source>
        <dbReference type="ARBA" id="ARBA00004651"/>
    </source>
</evidence>
<dbReference type="InterPro" id="IPR011527">
    <property type="entry name" value="ABC1_TM_dom"/>
</dbReference>
<dbReference type="PROSITE" id="PS50893">
    <property type="entry name" value="ABC_TRANSPORTER_2"/>
    <property type="match status" value="1"/>
</dbReference>
<feature type="transmembrane region" description="Helical" evidence="11">
    <location>
        <begin position="281"/>
        <end position="302"/>
    </location>
</feature>
<evidence type="ECO:0000256" key="4">
    <source>
        <dbReference type="ARBA" id="ARBA00022475"/>
    </source>
</evidence>
<evidence type="ECO:0000256" key="5">
    <source>
        <dbReference type="ARBA" id="ARBA00022692"/>
    </source>
</evidence>
<comment type="similarity">
    <text evidence="2">Belongs to the ABC transporter superfamily.</text>
</comment>
<evidence type="ECO:0000259" key="12">
    <source>
        <dbReference type="PROSITE" id="PS50893"/>
    </source>
</evidence>
<dbReference type="InterPro" id="IPR027417">
    <property type="entry name" value="P-loop_NTPase"/>
</dbReference>
<dbReference type="PROSITE" id="PS50929">
    <property type="entry name" value="ABC_TM1F"/>
    <property type="match status" value="1"/>
</dbReference>
<feature type="transmembrane region" description="Helical" evidence="11">
    <location>
        <begin position="129"/>
        <end position="148"/>
    </location>
</feature>
<evidence type="ECO:0000259" key="13">
    <source>
        <dbReference type="PROSITE" id="PS50929"/>
    </source>
</evidence>
<keyword evidence="3" id="KW-0813">Transport</keyword>
<evidence type="ECO:0000256" key="7">
    <source>
        <dbReference type="ARBA" id="ARBA00022840"/>
    </source>
</evidence>
<evidence type="ECO:0000256" key="11">
    <source>
        <dbReference type="SAM" id="Phobius"/>
    </source>
</evidence>
<feature type="transmembrane region" description="Helical" evidence="11">
    <location>
        <begin position="54"/>
        <end position="75"/>
    </location>
</feature>
<dbReference type="InterPro" id="IPR017871">
    <property type="entry name" value="ABC_transporter-like_CS"/>
</dbReference>
<dbReference type="PANTHER" id="PTHR43394">
    <property type="entry name" value="ATP-DEPENDENT PERMEASE MDL1, MITOCHONDRIAL"/>
    <property type="match status" value="1"/>
</dbReference>
<keyword evidence="5 11" id="KW-0812">Transmembrane</keyword>
<dbReference type="EMBL" id="KP055094">
    <property type="protein sequence ID" value="AJO70176.1"/>
    <property type="molecule type" value="Genomic_DNA"/>
</dbReference>
<feature type="coiled-coil region" evidence="10">
    <location>
        <begin position="441"/>
        <end position="468"/>
    </location>
</feature>
<evidence type="ECO:0000256" key="6">
    <source>
        <dbReference type="ARBA" id="ARBA00022741"/>
    </source>
</evidence>
<organism evidence="14">
    <name type="scientific">Candidatus Phytoplasma oryzae</name>
    <dbReference type="NCBI Taxonomy" id="203274"/>
    <lineage>
        <taxon>Bacteria</taxon>
        <taxon>Bacillati</taxon>
        <taxon>Mycoplasmatota</taxon>
        <taxon>Mollicutes</taxon>
        <taxon>Acholeplasmatales</taxon>
        <taxon>Acholeplasmataceae</taxon>
        <taxon>Candidatus Phytoplasma</taxon>
        <taxon>16SrXI (Rice yellow dwarf group)</taxon>
    </lineage>
</organism>
<dbReference type="InterPro" id="IPR039421">
    <property type="entry name" value="Type_1_exporter"/>
</dbReference>